<keyword evidence="8" id="KW-1003">Cell membrane</keyword>
<gene>
    <name evidence="25" type="ORF">OMES3154_00140</name>
</gene>
<feature type="transmembrane region" description="Helical" evidence="24">
    <location>
        <begin position="170"/>
        <end position="194"/>
    </location>
</feature>
<keyword evidence="10 25" id="KW-0808">Transferase</keyword>
<evidence type="ECO:0000256" key="18">
    <source>
        <dbReference type="ARBA" id="ARBA00029893"/>
    </source>
</evidence>
<comment type="similarity">
    <text evidence="5">Belongs to the CDS family.</text>
</comment>
<organism evidence="25 26">
    <name type="scientific">Oceanivirga miroungae</name>
    <dbReference type="NCBI Taxonomy" id="1130046"/>
    <lineage>
        <taxon>Bacteria</taxon>
        <taxon>Fusobacteriati</taxon>
        <taxon>Fusobacteriota</taxon>
        <taxon>Fusobacteriia</taxon>
        <taxon>Fusobacteriales</taxon>
        <taxon>Leptotrichiaceae</taxon>
        <taxon>Oceanivirga</taxon>
    </lineage>
</organism>
<evidence type="ECO:0000256" key="11">
    <source>
        <dbReference type="ARBA" id="ARBA00022692"/>
    </source>
</evidence>
<dbReference type="Proteomes" id="UP000419017">
    <property type="component" value="Unassembled WGS sequence"/>
</dbReference>
<keyword evidence="11 24" id="KW-0812">Transmembrane</keyword>
<evidence type="ECO:0000256" key="17">
    <source>
        <dbReference type="ARBA" id="ARBA00023264"/>
    </source>
</evidence>
<feature type="transmembrane region" description="Helical" evidence="24">
    <location>
        <begin position="51"/>
        <end position="69"/>
    </location>
</feature>
<evidence type="ECO:0000256" key="23">
    <source>
        <dbReference type="ARBA" id="ARBA00033406"/>
    </source>
</evidence>
<dbReference type="EC" id="2.7.7.41" evidence="6"/>
<evidence type="ECO:0000256" key="3">
    <source>
        <dbReference type="ARBA" id="ARBA00005119"/>
    </source>
</evidence>
<dbReference type="EMBL" id="CABWIB010000001">
    <property type="protein sequence ID" value="VWL84883.1"/>
    <property type="molecule type" value="Genomic_DNA"/>
</dbReference>
<evidence type="ECO:0000256" key="24">
    <source>
        <dbReference type="SAM" id="Phobius"/>
    </source>
</evidence>
<dbReference type="RefSeq" id="WP_156682933.1">
    <property type="nucleotide sequence ID" value="NZ_CABWIB010000001.1"/>
</dbReference>
<keyword evidence="12 25" id="KW-0548">Nucleotidyltransferase</keyword>
<sequence length="284" mass="32847">MLSRLIIGTFGIVLLLFIFLMGNLPLLVFSEVVILISTIELYMMAKKNDKVYFIRAIVLAFLTPIVFYFNLLDISSYLICSFLFITIPEILFVNIKDSSYRSSFTFFNFVYISILFSYILKLQNLNYGNELIILSFILIWSADSFAYLFGMLIGKHKFSIISPKKSIEGLVGAFIGVLLTLRYFGYIIYFITYLFSHIKILNIYPRYVEVFNSFSIKLFGLSLFITMIAVLGDLFESKIKREFNTKDSSNLLLGHGGFLDRFDSSLFVIPVIYILVRFMIIMLK</sequence>
<evidence type="ECO:0000256" key="21">
    <source>
        <dbReference type="ARBA" id="ARBA00032396"/>
    </source>
</evidence>
<evidence type="ECO:0000256" key="19">
    <source>
        <dbReference type="ARBA" id="ARBA00031825"/>
    </source>
</evidence>
<evidence type="ECO:0000256" key="1">
    <source>
        <dbReference type="ARBA" id="ARBA00001698"/>
    </source>
</evidence>
<proteinExistence type="inferred from homology"/>
<dbReference type="AlphaFoldDB" id="A0A6I8M9B3"/>
<feature type="transmembrane region" description="Helical" evidence="24">
    <location>
        <begin position="75"/>
        <end position="95"/>
    </location>
</feature>
<evidence type="ECO:0000256" key="8">
    <source>
        <dbReference type="ARBA" id="ARBA00022475"/>
    </source>
</evidence>
<evidence type="ECO:0000256" key="12">
    <source>
        <dbReference type="ARBA" id="ARBA00022695"/>
    </source>
</evidence>
<evidence type="ECO:0000256" key="7">
    <source>
        <dbReference type="ARBA" id="ARBA00019373"/>
    </source>
</evidence>
<evidence type="ECO:0000256" key="15">
    <source>
        <dbReference type="ARBA" id="ARBA00023136"/>
    </source>
</evidence>
<dbReference type="GO" id="GO:0005886">
    <property type="term" value="C:plasma membrane"/>
    <property type="evidence" value="ECO:0007669"/>
    <property type="project" value="UniProtKB-SubCell"/>
</dbReference>
<keyword evidence="26" id="KW-1185">Reference proteome</keyword>
<evidence type="ECO:0000256" key="22">
    <source>
        <dbReference type="ARBA" id="ARBA00032743"/>
    </source>
</evidence>
<keyword evidence="16" id="KW-0594">Phospholipid biosynthesis</keyword>
<evidence type="ECO:0000256" key="14">
    <source>
        <dbReference type="ARBA" id="ARBA00023098"/>
    </source>
</evidence>
<dbReference type="PANTHER" id="PTHR46382">
    <property type="entry name" value="PHOSPHATIDATE CYTIDYLYLTRANSFERASE"/>
    <property type="match status" value="1"/>
</dbReference>
<protein>
    <recommendedName>
        <fullName evidence="7">Phosphatidate cytidylyltransferase</fullName>
        <ecNumber evidence="6">2.7.7.41</ecNumber>
    </recommendedName>
    <alternativeName>
        <fullName evidence="20">CDP-DAG synthase</fullName>
    </alternativeName>
    <alternativeName>
        <fullName evidence="22">CDP-DG synthase</fullName>
    </alternativeName>
    <alternativeName>
        <fullName evidence="18">CDP-diacylglycerol synthase</fullName>
    </alternativeName>
    <alternativeName>
        <fullName evidence="21">CDP-diglyceride pyrophosphorylase</fullName>
    </alternativeName>
    <alternativeName>
        <fullName evidence="23">CDP-diglyceride synthase</fullName>
    </alternativeName>
    <alternativeName>
        <fullName evidence="19">CTP:phosphatidate cytidylyltransferase</fullName>
    </alternativeName>
</protein>
<feature type="transmembrane region" description="Helical" evidence="24">
    <location>
        <begin position="131"/>
        <end position="149"/>
    </location>
</feature>
<evidence type="ECO:0000313" key="25">
    <source>
        <dbReference type="EMBL" id="VWL84883.1"/>
    </source>
</evidence>
<keyword evidence="9" id="KW-0444">Lipid biosynthesis</keyword>
<feature type="transmembrane region" description="Helical" evidence="24">
    <location>
        <begin position="102"/>
        <end position="119"/>
    </location>
</feature>
<keyword evidence="14" id="KW-0443">Lipid metabolism</keyword>
<evidence type="ECO:0000256" key="2">
    <source>
        <dbReference type="ARBA" id="ARBA00004651"/>
    </source>
</evidence>
<dbReference type="PANTHER" id="PTHR46382:SF1">
    <property type="entry name" value="PHOSPHATIDATE CYTIDYLYLTRANSFERASE"/>
    <property type="match status" value="1"/>
</dbReference>
<feature type="transmembrane region" description="Helical" evidence="24">
    <location>
        <begin position="265"/>
        <end position="283"/>
    </location>
</feature>
<dbReference type="GO" id="GO:0004605">
    <property type="term" value="F:phosphatidate cytidylyltransferase activity"/>
    <property type="evidence" value="ECO:0007669"/>
    <property type="project" value="UniProtKB-EC"/>
</dbReference>
<feature type="transmembrane region" description="Helical" evidence="24">
    <location>
        <begin position="6"/>
        <end position="39"/>
    </location>
</feature>
<accession>A0A6I8M9B3</accession>
<evidence type="ECO:0000256" key="20">
    <source>
        <dbReference type="ARBA" id="ARBA00032253"/>
    </source>
</evidence>
<evidence type="ECO:0000256" key="13">
    <source>
        <dbReference type="ARBA" id="ARBA00022989"/>
    </source>
</evidence>
<reference evidence="25 26" key="1">
    <citation type="submission" date="2019-10" db="EMBL/GenBank/DDBJ databases">
        <authorList>
            <person name="Blom J."/>
        </authorList>
    </citation>
    <scope>NUCLEOTIDE SEQUENCE [LARGE SCALE GENOMIC DNA]</scope>
    <source>
        <strain evidence="25 26">ES3154-GLU</strain>
    </source>
</reference>
<comment type="subcellular location">
    <subcellularLocation>
        <location evidence="2">Cell membrane</location>
        <topology evidence="2">Multi-pass membrane protein</topology>
    </subcellularLocation>
</comment>
<evidence type="ECO:0000256" key="9">
    <source>
        <dbReference type="ARBA" id="ARBA00022516"/>
    </source>
</evidence>
<evidence type="ECO:0000256" key="10">
    <source>
        <dbReference type="ARBA" id="ARBA00022679"/>
    </source>
</evidence>
<comment type="pathway">
    <text evidence="4">Lipid metabolism.</text>
</comment>
<dbReference type="GO" id="GO:0016024">
    <property type="term" value="P:CDP-diacylglycerol biosynthetic process"/>
    <property type="evidence" value="ECO:0007669"/>
    <property type="project" value="TreeGrafter"/>
</dbReference>
<name>A0A6I8M9B3_9FUSO</name>
<evidence type="ECO:0000256" key="5">
    <source>
        <dbReference type="ARBA" id="ARBA00010185"/>
    </source>
</evidence>
<feature type="transmembrane region" description="Helical" evidence="24">
    <location>
        <begin position="214"/>
        <end position="235"/>
    </location>
</feature>
<evidence type="ECO:0000256" key="6">
    <source>
        <dbReference type="ARBA" id="ARBA00012487"/>
    </source>
</evidence>
<evidence type="ECO:0000256" key="4">
    <source>
        <dbReference type="ARBA" id="ARBA00005189"/>
    </source>
</evidence>
<keyword evidence="13 24" id="KW-1133">Transmembrane helix</keyword>
<comment type="pathway">
    <text evidence="3">Phospholipid metabolism; CDP-diacylglycerol biosynthesis; CDP-diacylglycerol from sn-glycerol 3-phosphate: step 3/3.</text>
</comment>
<dbReference type="Pfam" id="PF01148">
    <property type="entry name" value="CTP_transf_1"/>
    <property type="match status" value="1"/>
</dbReference>
<keyword evidence="15 24" id="KW-0472">Membrane</keyword>
<comment type="catalytic activity">
    <reaction evidence="1">
        <text>a 1,2-diacyl-sn-glycero-3-phosphate + CTP + H(+) = a CDP-1,2-diacyl-sn-glycerol + diphosphate</text>
        <dbReference type="Rhea" id="RHEA:16229"/>
        <dbReference type="ChEBI" id="CHEBI:15378"/>
        <dbReference type="ChEBI" id="CHEBI:33019"/>
        <dbReference type="ChEBI" id="CHEBI:37563"/>
        <dbReference type="ChEBI" id="CHEBI:58332"/>
        <dbReference type="ChEBI" id="CHEBI:58608"/>
        <dbReference type="EC" id="2.7.7.41"/>
    </reaction>
</comment>
<keyword evidence="17" id="KW-1208">Phospholipid metabolism</keyword>
<evidence type="ECO:0000313" key="26">
    <source>
        <dbReference type="Proteomes" id="UP000419017"/>
    </source>
</evidence>
<evidence type="ECO:0000256" key="16">
    <source>
        <dbReference type="ARBA" id="ARBA00023209"/>
    </source>
</evidence>